<evidence type="ECO:0000256" key="1">
    <source>
        <dbReference type="SAM" id="MobiDB-lite"/>
    </source>
</evidence>
<dbReference type="AlphaFoldDB" id="A0A8T0W2V5"/>
<feature type="region of interest" description="Disordered" evidence="1">
    <location>
        <begin position="53"/>
        <end position="93"/>
    </location>
</feature>
<accession>A0A8T0W2V5</accession>
<dbReference type="Proteomes" id="UP000823388">
    <property type="component" value="Chromosome 2K"/>
</dbReference>
<proteinExistence type="predicted"/>
<name>A0A8T0W2V5_PANVG</name>
<keyword evidence="3" id="KW-1185">Reference proteome</keyword>
<evidence type="ECO:0000313" key="3">
    <source>
        <dbReference type="Proteomes" id="UP000823388"/>
    </source>
</evidence>
<comment type="caution">
    <text evidence="2">The sequence shown here is derived from an EMBL/GenBank/DDBJ whole genome shotgun (WGS) entry which is preliminary data.</text>
</comment>
<gene>
    <name evidence="2" type="ORF">PVAP13_2KG230858</name>
</gene>
<reference evidence="2" key="1">
    <citation type="submission" date="2020-05" db="EMBL/GenBank/DDBJ databases">
        <title>WGS assembly of Panicum virgatum.</title>
        <authorList>
            <person name="Lovell J.T."/>
            <person name="Jenkins J."/>
            <person name="Shu S."/>
            <person name="Juenger T.E."/>
            <person name="Schmutz J."/>
        </authorList>
    </citation>
    <scope>NUCLEOTIDE SEQUENCE</scope>
    <source>
        <strain evidence="2">AP13</strain>
    </source>
</reference>
<sequence>MGACESKRLMPLDRQLHKDGSIERIGALCAQGDLKPPRVYWLPDEGERVAWPWPGGAAATPEQVARKGRPGGAAATPEQVASGRAAQVPDCRSRTERVDMLQLLDVSTMDAGGAGGFFDSNSIHNHGC</sequence>
<organism evidence="2 3">
    <name type="scientific">Panicum virgatum</name>
    <name type="common">Blackwell switchgrass</name>
    <dbReference type="NCBI Taxonomy" id="38727"/>
    <lineage>
        <taxon>Eukaryota</taxon>
        <taxon>Viridiplantae</taxon>
        <taxon>Streptophyta</taxon>
        <taxon>Embryophyta</taxon>
        <taxon>Tracheophyta</taxon>
        <taxon>Spermatophyta</taxon>
        <taxon>Magnoliopsida</taxon>
        <taxon>Liliopsida</taxon>
        <taxon>Poales</taxon>
        <taxon>Poaceae</taxon>
        <taxon>PACMAD clade</taxon>
        <taxon>Panicoideae</taxon>
        <taxon>Panicodae</taxon>
        <taxon>Paniceae</taxon>
        <taxon>Panicinae</taxon>
        <taxon>Panicum</taxon>
        <taxon>Panicum sect. Hiantes</taxon>
    </lineage>
</organism>
<protein>
    <submittedName>
        <fullName evidence="2">Uncharacterized protein</fullName>
    </submittedName>
</protein>
<dbReference type="EMBL" id="CM029039">
    <property type="protein sequence ID" value="KAG2641715.1"/>
    <property type="molecule type" value="Genomic_DNA"/>
</dbReference>
<evidence type="ECO:0000313" key="2">
    <source>
        <dbReference type="EMBL" id="KAG2641715.1"/>
    </source>
</evidence>